<evidence type="ECO:0000256" key="2">
    <source>
        <dbReference type="ARBA" id="ARBA00022448"/>
    </source>
</evidence>
<gene>
    <name evidence="11" type="ORF">ARC78_03265</name>
</gene>
<dbReference type="GO" id="GO:0015297">
    <property type="term" value="F:antiporter activity"/>
    <property type="evidence" value="ECO:0007669"/>
    <property type="project" value="UniProtKB-KW"/>
</dbReference>
<feature type="transmembrane region" description="Helical" evidence="9">
    <location>
        <begin position="36"/>
        <end position="54"/>
    </location>
</feature>
<feature type="transmembrane region" description="Helical" evidence="9">
    <location>
        <begin position="310"/>
        <end position="328"/>
    </location>
</feature>
<protein>
    <submittedName>
        <fullName evidence="11">Na+/H+-exchanging protein</fullName>
    </submittedName>
</protein>
<dbReference type="PANTHER" id="PTHR32468">
    <property type="entry name" value="CATION/H + ANTIPORTER"/>
    <property type="match status" value="1"/>
</dbReference>
<dbReference type="InterPro" id="IPR038770">
    <property type="entry name" value="Na+/solute_symporter_sf"/>
</dbReference>
<keyword evidence="7 9" id="KW-0472">Membrane</keyword>
<evidence type="ECO:0000256" key="6">
    <source>
        <dbReference type="ARBA" id="ARBA00023065"/>
    </source>
</evidence>
<feature type="transmembrane region" description="Helical" evidence="9">
    <location>
        <begin position="66"/>
        <end position="86"/>
    </location>
</feature>
<keyword evidence="4 9" id="KW-0812">Transmembrane</keyword>
<dbReference type="AlphaFoldDB" id="A0A0R0ARZ3"/>
<evidence type="ECO:0000256" key="4">
    <source>
        <dbReference type="ARBA" id="ARBA00022692"/>
    </source>
</evidence>
<dbReference type="PANTHER" id="PTHR32468:SF0">
    <property type="entry name" value="K(+)_H(+) ANTIPORTER 1"/>
    <property type="match status" value="1"/>
</dbReference>
<feature type="domain" description="Cation/H+ exchanger transmembrane" evidence="10">
    <location>
        <begin position="15"/>
        <end position="399"/>
    </location>
</feature>
<keyword evidence="2" id="KW-0813">Transport</keyword>
<evidence type="ECO:0000313" key="11">
    <source>
        <dbReference type="EMBL" id="KRG45218.1"/>
    </source>
</evidence>
<dbReference type="InterPro" id="IPR050794">
    <property type="entry name" value="CPA2_transporter"/>
</dbReference>
<dbReference type="GO" id="GO:1902600">
    <property type="term" value="P:proton transmembrane transport"/>
    <property type="evidence" value="ECO:0007669"/>
    <property type="project" value="InterPro"/>
</dbReference>
<comment type="caution">
    <text evidence="11">The sequence shown here is derived from an EMBL/GenBank/DDBJ whole genome shotgun (WGS) entry which is preliminary data.</text>
</comment>
<dbReference type="InterPro" id="IPR006153">
    <property type="entry name" value="Cation/H_exchanger_TM"/>
</dbReference>
<reference evidence="11 12" key="1">
    <citation type="submission" date="2015-10" db="EMBL/GenBank/DDBJ databases">
        <title>Genome sequencing and analysis of members of genus Stenotrophomonas.</title>
        <authorList>
            <person name="Patil P.P."/>
            <person name="Midha S."/>
            <person name="Patil P.B."/>
        </authorList>
    </citation>
    <scope>NUCLEOTIDE SEQUENCE [LARGE SCALE GENOMIC DNA]</scope>
    <source>
        <strain evidence="11 12">JCM 9942</strain>
    </source>
</reference>
<evidence type="ECO:0000256" key="3">
    <source>
        <dbReference type="ARBA" id="ARBA00022449"/>
    </source>
</evidence>
<feature type="transmembrane region" description="Helical" evidence="9">
    <location>
        <begin position="285"/>
        <end position="304"/>
    </location>
</feature>
<evidence type="ECO:0000259" key="10">
    <source>
        <dbReference type="Pfam" id="PF00999"/>
    </source>
</evidence>
<feature type="transmembrane region" description="Helical" evidence="9">
    <location>
        <begin position="98"/>
        <end position="120"/>
    </location>
</feature>
<evidence type="ECO:0000256" key="5">
    <source>
        <dbReference type="ARBA" id="ARBA00022989"/>
    </source>
</evidence>
<feature type="transmembrane region" description="Helical" evidence="9">
    <location>
        <begin position="229"/>
        <end position="249"/>
    </location>
</feature>
<evidence type="ECO:0000256" key="8">
    <source>
        <dbReference type="SAM" id="MobiDB-lite"/>
    </source>
</evidence>
<sequence>MSHTPLLLQLLVILAVARLCGLLLRYLGQPPVIGEMAAGIVLGPIVLGAAFPGFHATLFAPASLPALSALSTLGLVLFMFIVGAELRAPDGVRAQLRSAGWVGILSVLLPMAMGIGIAPWLHPTLAPAGVGFWPFALFMSAAMSITAFPIMARILKERGMTHTRIGRLSLSAAAIADVFAWMMLALVVALIGSGEGYTGFLKTTLGLVLLCALVFGGLRPLFGGLLRRYAADGVPSGMMMAALLIGVFACAATTQWLHLHPVFGAFLFGACLPRDDRLLKSLIERLEHVAVIVLMPVFFALAGLDTSADAFVGAGLGALALILAAAVLGKVLGGAAGARIGGYPWRDSFAVGSLMNARALMELIVIKVGLDAGLIGQELFTLLLVMAIVTTLMTGPLLTLFAGRRQPASGTQGPGRITETSPPR</sequence>
<feature type="transmembrane region" description="Helical" evidence="9">
    <location>
        <begin position="382"/>
        <end position="402"/>
    </location>
</feature>
<keyword evidence="6" id="KW-0406">Ion transport</keyword>
<comment type="subcellular location">
    <subcellularLocation>
        <location evidence="1">Membrane</location>
        <topology evidence="1">Multi-pass membrane protein</topology>
    </subcellularLocation>
</comment>
<proteinExistence type="predicted"/>
<feature type="transmembrane region" description="Helical" evidence="9">
    <location>
        <begin position="132"/>
        <end position="155"/>
    </location>
</feature>
<dbReference type="OrthoDB" id="9793589at2"/>
<dbReference type="RefSeq" id="WP_054659386.1">
    <property type="nucleotide sequence ID" value="NZ_BAZI01000177.1"/>
</dbReference>
<organism evidence="11 12">
    <name type="scientific">Stenotrophomonas pictorum JCM 9942</name>
    <dbReference type="NCBI Taxonomy" id="1236960"/>
    <lineage>
        <taxon>Bacteria</taxon>
        <taxon>Pseudomonadati</taxon>
        <taxon>Pseudomonadota</taxon>
        <taxon>Gammaproteobacteria</taxon>
        <taxon>Lysobacterales</taxon>
        <taxon>Lysobacteraceae</taxon>
        <taxon>Stenotrophomonas</taxon>
    </lineage>
</organism>
<dbReference type="GO" id="GO:0016020">
    <property type="term" value="C:membrane"/>
    <property type="evidence" value="ECO:0007669"/>
    <property type="project" value="UniProtKB-SubCell"/>
</dbReference>
<evidence type="ECO:0000256" key="7">
    <source>
        <dbReference type="ARBA" id="ARBA00023136"/>
    </source>
</evidence>
<evidence type="ECO:0000313" key="12">
    <source>
        <dbReference type="Proteomes" id="UP000050836"/>
    </source>
</evidence>
<dbReference type="EMBL" id="LLXS01000004">
    <property type="protein sequence ID" value="KRG45218.1"/>
    <property type="molecule type" value="Genomic_DNA"/>
</dbReference>
<name>A0A0R0ARZ3_9GAMM</name>
<evidence type="ECO:0000256" key="9">
    <source>
        <dbReference type="SAM" id="Phobius"/>
    </source>
</evidence>
<dbReference type="Proteomes" id="UP000050836">
    <property type="component" value="Unassembled WGS sequence"/>
</dbReference>
<keyword evidence="12" id="KW-1185">Reference proteome</keyword>
<dbReference type="Pfam" id="PF00999">
    <property type="entry name" value="Na_H_Exchanger"/>
    <property type="match status" value="1"/>
</dbReference>
<feature type="transmembrane region" description="Helical" evidence="9">
    <location>
        <begin position="6"/>
        <end position="24"/>
    </location>
</feature>
<accession>A0A0R0ARZ3</accession>
<dbReference type="Gene3D" id="1.20.1530.20">
    <property type="match status" value="1"/>
</dbReference>
<feature type="region of interest" description="Disordered" evidence="8">
    <location>
        <begin position="405"/>
        <end position="424"/>
    </location>
</feature>
<keyword evidence="5 9" id="KW-1133">Transmembrane helix</keyword>
<keyword evidence="3" id="KW-0050">Antiport</keyword>
<feature type="transmembrane region" description="Helical" evidence="9">
    <location>
        <begin position="203"/>
        <end position="222"/>
    </location>
</feature>
<evidence type="ECO:0000256" key="1">
    <source>
        <dbReference type="ARBA" id="ARBA00004141"/>
    </source>
</evidence>
<feature type="transmembrane region" description="Helical" evidence="9">
    <location>
        <begin position="167"/>
        <end position="191"/>
    </location>
</feature>